<gene>
    <name evidence="2" type="ORF">BGP84_12780</name>
</gene>
<name>A0A2S3X4P9_PSEPU</name>
<comment type="caution">
    <text evidence="2">The sequence shown here is derived from an EMBL/GenBank/DDBJ whole genome shotgun (WGS) entry which is preliminary data.</text>
</comment>
<evidence type="ECO:0000256" key="1">
    <source>
        <dbReference type="SAM" id="Phobius"/>
    </source>
</evidence>
<protein>
    <submittedName>
        <fullName evidence="2">Uncharacterized protein</fullName>
    </submittedName>
</protein>
<keyword evidence="1" id="KW-0472">Membrane</keyword>
<feature type="transmembrane region" description="Helical" evidence="1">
    <location>
        <begin position="206"/>
        <end position="231"/>
    </location>
</feature>
<dbReference type="EMBL" id="MINH01000019">
    <property type="protein sequence ID" value="POG10552.1"/>
    <property type="molecule type" value="Genomic_DNA"/>
</dbReference>
<sequence length="277" mass="31562">MKTEALTLEKIEKTAISFNLAFGISTIVSGPKTKSYKFAFICFSLASVILALSTFYRNSSLIEILLLSFIALAFFVAGVYLLAIKYDGEYRDFMLKKFGVIAYESKYSRAKLEAYKTLWLQSHFMIRQESFLEVVENLEKAVRLGKKFKDESTTLGEKILNYIFMGRLYGSFFTLGFLSIAMNAFYKFLDYSESLKMRTNPFINDLPAYTLAGATITIYAAILFGLIALAWRASRDLYLERRKGKCSKHSLNLFVQTLLKRATLPIYDARALARVAD</sequence>
<feature type="transmembrane region" description="Helical" evidence="1">
    <location>
        <begin position="168"/>
        <end position="186"/>
    </location>
</feature>
<reference evidence="2 3" key="1">
    <citation type="submission" date="2016-08" db="EMBL/GenBank/DDBJ databases">
        <authorList>
            <person name="Seilhamer J.J."/>
        </authorList>
    </citation>
    <scope>NUCLEOTIDE SEQUENCE [LARGE SCALE GENOMIC DNA]</scope>
    <source>
        <strain evidence="2 3">KH-21-114</strain>
    </source>
</reference>
<feature type="transmembrane region" description="Helical" evidence="1">
    <location>
        <begin position="62"/>
        <end position="84"/>
    </location>
</feature>
<accession>A0A2S3X4P9</accession>
<feature type="transmembrane region" description="Helical" evidence="1">
    <location>
        <begin position="38"/>
        <end position="56"/>
    </location>
</feature>
<keyword evidence="1" id="KW-0812">Transmembrane</keyword>
<dbReference type="RefSeq" id="WP_103447325.1">
    <property type="nucleotide sequence ID" value="NZ_JAJSRK010000020.1"/>
</dbReference>
<dbReference type="AlphaFoldDB" id="A0A2S3X4P9"/>
<dbReference type="Proteomes" id="UP000237230">
    <property type="component" value="Unassembled WGS sequence"/>
</dbReference>
<organism evidence="2 3">
    <name type="scientific">Pseudomonas putida</name>
    <name type="common">Arthrobacter siderocapsulatus</name>
    <dbReference type="NCBI Taxonomy" id="303"/>
    <lineage>
        <taxon>Bacteria</taxon>
        <taxon>Pseudomonadati</taxon>
        <taxon>Pseudomonadota</taxon>
        <taxon>Gammaproteobacteria</taxon>
        <taxon>Pseudomonadales</taxon>
        <taxon>Pseudomonadaceae</taxon>
        <taxon>Pseudomonas</taxon>
    </lineage>
</organism>
<evidence type="ECO:0000313" key="2">
    <source>
        <dbReference type="EMBL" id="POG10552.1"/>
    </source>
</evidence>
<proteinExistence type="predicted"/>
<keyword evidence="1" id="KW-1133">Transmembrane helix</keyword>
<evidence type="ECO:0000313" key="3">
    <source>
        <dbReference type="Proteomes" id="UP000237230"/>
    </source>
</evidence>
<reference evidence="2 3" key="2">
    <citation type="submission" date="2018-03" db="EMBL/GenBank/DDBJ databases">
        <title>Draft genome of Pseudomonas putida strain KH-21-114.</title>
        <authorList>
            <person name="Yoshizawa S."/>
            <person name="Khan N.H."/>
            <person name="Nishimura M."/>
            <person name="Chiura H.X."/>
            <person name="Ogura Y."/>
            <person name="Hayashi T."/>
            <person name="Kogure K."/>
        </authorList>
    </citation>
    <scope>NUCLEOTIDE SEQUENCE [LARGE SCALE GENOMIC DNA]</scope>
    <source>
        <strain evidence="2 3">KH-21-114</strain>
    </source>
</reference>